<dbReference type="SUPFAM" id="SSF53955">
    <property type="entry name" value="Lysozyme-like"/>
    <property type="match status" value="1"/>
</dbReference>
<keyword evidence="4" id="KW-0121">Carboxypeptidase</keyword>
<keyword evidence="9" id="KW-0511">Multifunctional enzyme</keyword>
<evidence type="ECO:0000256" key="10">
    <source>
        <dbReference type="ARBA" id="ARBA00044770"/>
    </source>
</evidence>
<dbReference type="Pfam" id="PF00905">
    <property type="entry name" value="Transpeptidase"/>
    <property type="match status" value="1"/>
</dbReference>
<dbReference type="InterPro" id="IPR001264">
    <property type="entry name" value="Glyco_trans_51"/>
</dbReference>
<keyword evidence="5" id="KW-0645">Protease</keyword>
<evidence type="ECO:0000256" key="3">
    <source>
        <dbReference type="ARBA" id="ARBA00007739"/>
    </source>
</evidence>
<evidence type="ECO:0000259" key="14">
    <source>
        <dbReference type="Pfam" id="PF00912"/>
    </source>
</evidence>
<keyword evidence="17" id="KW-1185">Reference proteome</keyword>
<evidence type="ECO:0000256" key="6">
    <source>
        <dbReference type="ARBA" id="ARBA00022676"/>
    </source>
</evidence>
<evidence type="ECO:0000256" key="1">
    <source>
        <dbReference type="ARBA" id="ARBA00004752"/>
    </source>
</evidence>
<keyword evidence="8" id="KW-0378">Hydrolase</keyword>
<name>A0ABU4PGJ2_9SPHN</name>
<comment type="similarity">
    <text evidence="2">In the C-terminal section; belongs to the transpeptidase family.</text>
</comment>
<reference evidence="16 17" key="1">
    <citation type="submission" date="2023-11" db="EMBL/GenBank/DDBJ databases">
        <title>MicrobeMod: A computational toolkit for identifying prokaryotic methylation and restriction-modification with nanopore sequencing.</title>
        <authorList>
            <person name="Crits-Christoph A."/>
            <person name="Kang S.C."/>
            <person name="Lee H."/>
            <person name="Ostrov N."/>
        </authorList>
    </citation>
    <scope>NUCLEOTIDE SEQUENCE [LARGE SCALE GENOMIC DNA]</scope>
    <source>
        <strain evidence="16 17">ATCC 14820</strain>
    </source>
</reference>
<keyword evidence="12" id="KW-0812">Transmembrane</keyword>
<dbReference type="InterPro" id="IPR001460">
    <property type="entry name" value="PCN-bd_Tpept"/>
</dbReference>
<keyword evidence="12" id="KW-1133">Transmembrane helix</keyword>
<dbReference type="EC" id="2.4.99.28" evidence="10"/>
<dbReference type="SUPFAM" id="SSF56601">
    <property type="entry name" value="beta-lactamase/transpeptidase-like"/>
    <property type="match status" value="1"/>
</dbReference>
<feature type="domain" description="Penicillin-binding C-terminal" evidence="15">
    <location>
        <begin position="646"/>
        <end position="727"/>
    </location>
</feature>
<dbReference type="PANTHER" id="PTHR32282:SF15">
    <property type="entry name" value="PENICILLIN-BINDING PROTEIN 1C"/>
    <property type="match status" value="1"/>
</dbReference>
<organism evidence="16 17">
    <name type="scientific">Sphingomonas echinoides</name>
    <dbReference type="NCBI Taxonomy" id="59803"/>
    <lineage>
        <taxon>Bacteria</taxon>
        <taxon>Pseudomonadati</taxon>
        <taxon>Pseudomonadota</taxon>
        <taxon>Alphaproteobacteria</taxon>
        <taxon>Sphingomonadales</taxon>
        <taxon>Sphingomonadaceae</taxon>
        <taxon>Sphingomonas</taxon>
    </lineage>
</organism>
<evidence type="ECO:0000259" key="13">
    <source>
        <dbReference type="Pfam" id="PF00905"/>
    </source>
</evidence>
<dbReference type="NCBIfam" id="TIGR02073">
    <property type="entry name" value="PBP_1c"/>
    <property type="match status" value="1"/>
</dbReference>
<dbReference type="RefSeq" id="WP_010405822.1">
    <property type="nucleotide sequence ID" value="NZ_JAWXXV010000001.1"/>
</dbReference>
<evidence type="ECO:0000256" key="12">
    <source>
        <dbReference type="SAM" id="Phobius"/>
    </source>
</evidence>
<comment type="caution">
    <text evidence="16">The sequence shown here is derived from an EMBL/GenBank/DDBJ whole genome shotgun (WGS) entry which is preliminary data.</text>
</comment>
<evidence type="ECO:0000256" key="9">
    <source>
        <dbReference type="ARBA" id="ARBA00023268"/>
    </source>
</evidence>
<feature type="domain" description="Penicillin-binding protein transpeptidase" evidence="13">
    <location>
        <begin position="329"/>
        <end position="596"/>
    </location>
</feature>
<comment type="similarity">
    <text evidence="3">In the N-terminal section; belongs to the glycosyltransferase 51 family.</text>
</comment>
<sequence length="732" mass="77990">MIERGALLQKLSRLGPGVRGGGDKVWAALKTRAGASIAGVTLLLLAFVALDYATLPPPLPAYAQVRATWHPSEAWLYDRNGVLIDSARVDFKARRLAWTPLDHVAPVARTTIVGVEDRRFFSHGGVDWLALAGVARDKAKGERARGASTLSMQVAGFLAPDLAAPGQRHFWDKIRQMRAAWALESRWSKEQILEAYLNLAGFRGEAQGIGAAALGLFGKTPDALARDDALLLAALLPDPQADAGTVARRACAVSHEQDCGRFAGEAASMLGPARSLALDPGLAPHLSDRLLTKPGLKVTTTLDRRIQTLAIVALKRQLQGLGGARARDGAVVVIDNASGDVLAYVGGIGGASTAPAVDGANSYRQAGSTLKPFLYAQAIEKGYLTPASILDDSPVQLDTASGLYVPQNYDRGFKGPVSARSALAGSLNVPAVRTLLLVGVDPFRDRLWDTGYRGLVEDGAYYGYSLALGSAEVTLLEQADAYRSLAQGGRWSPLRLTLDAPHTAPRAVTTQQAAWIVADMMADANARAVTFGLDSALHLPFWAAVKTGTSKALRDNWCIGFTQKYTVAVWVGNLEGDSMRAVSGVSGAAPVWRDIMLSLNAEERGAPPPRPAGVEARSITFAGAIEQPRTEYFLAGTGQNHIAFAPDESRRPRITNPVSGSVYAIDPDIPHDRQRLAVDVSGAVTAHRLWLDKTDIGAADSQPEIIAGPGTHRLRLTDVGGRVVDQVMFTIR</sequence>
<evidence type="ECO:0000256" key="7">
    <source>
        <dbReference type="ARBA" id="ARBA00022679"/>
    </source>
</evidence>
<evidence type="ECO:0000256" key="5">
    <source>
        <dbReference type="ARBA" id="ARBA00022670"/>
    </source>
</evidence>
<dbReference type="Proteomes" id="UP001279660">
    <property type="component" value="Unassembled WGS sequence"/>
</dbReference>
<dbReference type="InterPro" id="IPR050396">
    <property type="entry name" value="Glycosyltr_51/Transpeptidase"/>
</dbReference>
<gene>
    <name evidence="16" type="primary">pbpC</name>
    <name evidence="16" type="ORF">SIL82_01810</name>
</gene>
<accession>A0ABU4PGJ2</accession>
<dbReference type="EMBL" id="JAWXXV010000001">
    <property type="protein sequence ID" value="MDX5982982.1"/>
    <property type="molecule type" value="Genomic_DNA"/>
</dbReference>
<dbReference type="Pfam" id="PF06832">
    <property type="entry name" value="BiPBP_C"/>
    <property type="match status" value="1"/>
</dbReference>
<evidence type="ECO:0000256" key="2">
    <source>
        <dbReference type="ARBA" id="ARBA00007090"/>
    </source>
</evidence>
<dbReference type="Gene3D" id="1.10.3810.10">
    <property type="entry name" value="Biosynthetic peptidoglycan transglycosylase-like"/>
    <property type="match status" value="1"/>
</dbReference>
<evidence type="ECO:0000313" key="17">
    <source>
        <dbReference type="Proteomes" id="UP001279660"/>
    </source>
</evidence>
<evidence type="ECO:0000256" key="11">
    <source>
        <dbReference type="ARBA" id="ARBA00049902"/>
    </source>
</evidence>
<evidence type="ECO:0000256" key="4">
    <source>
        <dbReference type="ARBA" id="ARBA00022645"/>
    </source>
</evidence>
<dbReference type="InterPro" id="IPR011815">
    <property type="entry name" value="PBP_1c"/>
</dbReference>
<dbReference type="InterPro" id="IPR023346">
    <property type="entry name" value="Lysozyme-like_dom_sf"/>
</dbReference>
<keyword evidence="7" id="KW-0808">Transferase</keyword>
<evidence type="ECO:0000256" key="8">
    <source>
        <dbReference type="ARBA" id="ARBA00022801"/>
    </source>
</evidence>
<feature type="transmembrane region" description="Helical" evidence="12">
    <location>
        <begin position="33"/>
        <end position="55"/>
    </location>
</feature>
<keyword evidence="6" id="KW-0328">Glycosyltransferase</keyword>
<proteinExistence type="inferred from homology"/>
<dbReference type="InterPro" id="IPR012338">
    <property type="entry name" value="Beta-lactam/transpept-like"/>
</dbReference>
<evidence type="ECO:0000259" key="15">
    <source>
        <dbReference type="Pfam" id="PF06832"/>
    </source>
</evidence>
<comment type="pathway">
    <text evidence="1">Cell wall biogenesis; peptidoglycan biosynthesis.</text>
</comment>
<evidence type="ECO:0000313" key="16">
    <source>
        <dbReference type="EMBL" id="MDX5982982.1"/>
    </source>
</evidence>
<feature type="domain" description="Glycosyl transferase family 51" evidence="14">
    <location>
        <begin position="92"/>
        <end position="246"/>
    </location>
</feature>
<dbReference type="Gene3D" id="3.40.710.10">
    <property type="entry name" value="DD-peptidase/beta-lactamase superfamily"/>
    <property type="match status" value="1"/>
</dbReference>
<comment type="catalytic activity">
    <reaction evidence="11">
        <text>[GlcNAc-(1-&gt;4)-Mur2Ac(oyl-L-Ala-gamma-D-Glu-L-Lys-D-Ala-D-Ala)](n)-di-trans,octa-cis-undecaprenyl diphosphate + beta-D-GlcNAc-(1-&gt;4)-Mur2Ac(oyl-L-Ala-gamma-D-Glu-L-Lys-D-Ala-D-Ala)-di-trans,octa-cis-undecaprenyl diphosphate = [GlcNAc-(1-&gt;4)-Mur2Ac(oyl-L-Ala-gamma-D-Glu-L-Lys-D-Ala-D-Ala)](n+1)-di-trans,octa-cis-undecaprenyl diphosphate + di-trans,octa-cis-undecaprenyl diphosphate + H(+)</text>
        <dbReference type="Rhea" id="RHEA:23708"/>
        <dbReference type="Rhea" id="RHEA-COMP:9602"/>
        <dbReference type="Rhea" id="RHEA-COMP:9603"/>
        <dbReference type="ChEBI" id="CHEBI:15378"/>
        <dbReference type="ChEBI" id="CHEBI:58405"/>
        <dbReference type="ChEBI" id="CHEBI:60033"/>
        <dbReference type="ChEBI" id="CHEBI:78435"/>
        <dbReference type="EC" id="2.4.99.28"/>
    </reaction>
</comment>
<dbReference type="PANTHER" id="PTHR32282">
    <property type="entry name" value="BINDING PROTEIN TRANSPEPTIDASE, PUTATIVE-RELATED"/>
    <property type="match status" value="1"/>
</dbReference>
<dbReference type="Pfam" id="PF00912">
    <property type="entry name" value="Transgly"/>
    <property type="match status" value="1"/>
</dbReference>
<protein>
    <recommendedName>
        <fullName evidence="10">peptidoglycan glycosyltransferase</fullName>
        <ecNumber evidence="10">2.4.99.28</ecNumber>
    </recommendedName>
</protein>
<dbReference type="InterPro" id="IPR036950">
    <property type="entry name" value="PBP_transglycosylase"/>
</dbReference>
<keyword evidence="12" id="KW-0472">Membrane</keyword>
<dbReference type="InterPro" id="IPR009647">
    <property type="entry name" value="PBP_C"/>
</dbReference>